<feature type="domain" description="Formamidopyrimidine-DNA glycosylase catalytic" evidence="22">
    <location>
        <begin position="2"/>
        <end position="117"/>
    </location>
</feature>
<dbReference type="NCBIfam" id="NF002211">
    <property type="entry name" value="PRK01103.1"/>
    <property type="match status" value="1"/>
</dbReference>
<evidence type="ECO:0000256" key="2">
    <source>
        <dbReference type="ARBA" id="ARBA00001947"/>
    </source>
</evidence>
<comment type="catalytic activity">
    <reaction evidence="19">
        <text>2'-deoxyribonucleotide-(2'-deoxyribose 5'-phosphate)-2'-deoxyribonucleotide-DNA = a 3'-end 2'-deoxyribonucleotide-(2,3-dehydro-2,3-deoxyribose 5'-phosphate)-DNA + a 5'-end 5'-phospho-2'-deoxyribonucleoside-DNA + H(+)</text>
        <dbReference type="Rhea" id="RHEA:66592"/>
        <dbReference type="Rhea" id="RHEA-COMP:13180"/>
        <dbReference type="Rhea" id="RHEA-COMP:16897"/>
        <dbReference type="Rhea" id="RHEA-COMP:17067"/>
        <dbReference type="ChEBI" id="CHEBI:15378"/>
        <dbReference type="ChEBI" id="CHEBI:136412"/>
        <dbReference type="ChEBI" id="CHEBI:157695"/>
        <dbReference type="ChEBI" id="CHEBI:167181"/>
        <dbReference type="EC" id="4.2.99.18"/>
    </reaction>
</comment>
<evidence type="ECO:0000256" key="8">
    <source>
        <dbReference type="ARBA" id="ARBA00022723"/>
    </source>
</evidence>
<dbReference type="PROSITE" id="PS51066">
    <property type="entry name" value="ZF_FPG_2"/>
    <property type="match status" value="1"/>
</dbReference>
<comment type="similarity">
    <text evidence="3">Belongs to the FPG family.</text>
</comment>
<dbReference type="Pfam" id="PF06831">
    <property type="entry name" value="H2TH"/>
    <property type="match status" value="1"/>
</dbReference>
<dbReference type="GO" id="GO:0140078">
    <property type="term" value="F:class I DNA-(apurinic or apyrimidinic site) endonuclease activity"/>
    <property type="evidence" value="ECO:0007669"/>
    <property type="project" value="UniProtKB-EC"/>
</dbReference>
<evidence type="ECO:0000256" key="9">
    <source>
        <dbReference type="ARBA" id="ARBA00022763"/>
    </source>
</evidence>
<sequence>MPELPEVETMRRGILGIVGAKVRGAAALPSPRKPIRMEPAANELAEAIKGKKVQAIDRLGKRVVVRLSGDVSLVFEPRMTGLVLVADPPSQEHLRFRLDLTGCPIRSVYYWDRRGLGSVRLVANDKLAAELIGNKLGPDALVISPEELQQRLGSSQRAIKVALLDQKAVAGVGNLYASEILHLAGIHPAKACRNLKVEDWQEVHRRLLEVLHLAIEHEGSTLSDGTYRNALNKAGGYQNQHRVYDRAGEPCVQCSTQTIIRIVQAQRATFFCPVCQPQKRKLTINPNALVKSRKPKRS</sequence>
<evidence type="ECO:0000256" key="6">
    <source>
        <dbReference type="ARBA" id="ARBA00012720"/>
    </source>
</evidence>
<dbReference type="NCBIfam" id="TIGR00577">
    <property type="entry name" value="fpg"/>
    <property type="match status" value="1"/>
</dbReference>
<evidence type="ECO:0000256" key="12">
    <source>
        <dbReference type="ARBA" id="ARBA00022833"/>
    </source>
</evidence>
<dbReference type="Gene3D" id="1.10.8.50">
    <property type="match status" value="1"/>
</dbReference>
<keyword evidence="14" id="KW-0234">DNA repair</keyword>
<evidence type="ECO:0000259" key="22">
    <source>
        <dbReference type="PROSITE" id="PS51068"/>
    </source>
</evidence>
<dbReference type="PROSITE" id="PS51068">
    <property type="entry name" value="FPG_CAT"/>
    <property type="match status" value="1"/>
</dbReference>
<dbReference type="GO" id="GO:0003684">
    <property type="term" value="F:damaged DNA binding"/>
    <property type="evidence" value="ECO:0007669"/>
    <property type="project" value="InterPro"/>
</dbReference>
<dbReference type="InterPro" id="IPR010979">
    <property type="entry name" value="Ribosomal_uS13-like_H2TH"/>
</dbReference>
<evidence type="ECO:0000256" key="19">
    <source>
        <dbReference type="ARBA" id="ARBA00044632"/>
    </source>
</evidence>
<evidence type="ECO:0000256" key="11">
    <source>
        <dbReference type="ARBA" id="ARBA00022801"/>
    </source>
</evidence>
<feature type="domain" description="FPG-type" evidence="21">
    <location>
        <begin position="242"/>
        <end position="277"/>
    </location>
</feature>
<dbReference type="SUPFAM" id="SSF81624">
    <property type="entry name" value="N-terminal domain of MutM-like DNA repair proteins"/>
    <property type="match status" value="1"/>
</dbReference>
<evidence type="ECO:0000256" key="4">
    <source>
        <dbReference type="ARBA" id="ARBA00011245"/>
    </source>
</evidence>
<evidence type="ECO:0000256" key="15">
    <source>
        <dbReference type="ARBA" id="ARBA00023239"/>
    </source>
</evidence>
<evidence type="ECO:0000256" key="17">
    <source>
        <dbReference type="ARBA" id="ARBA00023295"/>
    </source>
</evidence>
<dbReference type="EC" id="4.2.99.18" evidence="6"/>
<dbReference type="PANTHER" id="PTHR22993">
    <property type="entry name" value="FORMAMIDOPYRIMIDINE-DNA GLYCOSYLASE"/>
    <property type="match status" value="1"/>
</dbReference>
<evidence type="ECO:0000259" key="21">
    <source>
        <dbReference type="PROSITE" id="PS51066"/>
    </source>
</evidence>
<evidence type="ECO:0000256" key="18">
    <source>
        <dbReference type="ARBA" id="ARBA00030638"/>
    </source>
</evidence>
<keyword evidence="24" id="KW-1185">Reference proteome</keyword>
<keyword evidence="17 23" id="KW-0326">Glycosidase</keyword>
<dbReference type="PANTHER" id="PTHR22993:SF9">
    <property type="entry name" value="FORMAMIDOPYRIMIDINE-DNA GLYCOSYLASE"/>
    <property type="match status" value="1"/>
</dbReference>
<dbReference type="EC" id="3.2.2.23" evidence="5"/>
<keyword evidence="11 23" id="KW-0378">Hydrolase</keyword>
<dbReference type="AlphaFoldDB" id="A0A517YBW8"/>
<evidence type="ECO:0000256" key="5">
    <source>
        <dbReference type="ARBA" id="ARBA00012024"/>
    </source>
</evidence>
<keyword evidence="16" id="KW-0511">Multifunctional enzyme</keyword>
<keyword evidence="15" id="KW-0456">Lyase</keyword>
<keyword evidence="12" id="KW-0862">Zinc</keyword>
<reference evidence="23 24" key="1">
    <citation type="submission" date="2019-02" db="EMBL/GenBank/DDBJ databases">
        <title>Deep-cultivation of Planctomycetes and their phenomic and genomic characterization uncovers novel biology.</title>
        <authorList>
            <person name="Wiegand S."/>
            <person name="Jogler M."/>
            <person name="Boedeker C."/>
            <person name="Pinto D."/>
            <person name="Vollmers J."/>
            <person name="Rivas-Marin E."/>
            <person name="Kohn T."/>
            <person name="Peeters S.H."/>
            <person name="Heuer A."/>
            <person name="Rast P."/>
            <person name="Oberbeckmann S."/>
            <person name="Bunk B."/>
            <person name="Jeske O."/>
            <person name="Meyerdierks A."/>
            <person name="Storesund J.E."/>
            <person name="Kallscheuer N."/>
            <person name="Luecker S."/>
            <person name="Lage O.M."/>
            <person name="Pohl T."/>
            <person name="Merkel B.J."/>
            <person name="Hornburger P."/>
            <person name="Mueller R.-W."/>
            <person name="Bruemmer F."/>
            <person name="Labrenz M."/>
            <person name="Spormann A.M."/>
            <person name="Op den Camp H."/>
            <person name="Overmann J."/>
            <person name="Amann R."/>
            <person name="Jetten M.S.M."/>
            <person name="Mascher T."/>
            <person name="Medema M.H."/>
            <person name="Devos D.P."/>
            <person name="Kaster A.-K."/>
            <person name="Ovreas L."/>
            <person name="Rohde M."/>
            <person name="Galperin M.Y."/>
            <person name="Jogler C."/>
        </authorList>
    </citation>
    <scope>NUCLEOTIDE SEQUENCE [LARGE SCALE GENOMIC DNA]</scope>
    <source>
        <strain evidence="23 24">ETA_A8</strain>
    </source>
</reference>
<comment type="cofactor">
    <cofactor evidence="2">
        <name>Zn(2+)</name>
        <dbReference type="ChEBI" id="CHEBI:29105"/>
    </cofactor>
</comment>
<evidence type="ECO:0000256" key="3">
    <source>
        <dbReference type="ARBA" id="ARBA00009409"/>
    </source>
</evidence>
<dbReference type="EMBL" id="CP036274">
    <property type="protein sequence ID" value="QDU27669.1"/>
    <property type="molecule type" value="Genomic_DNA"/>
</dbReference>
<dbReference type="InterPro" id="IPR012319">
    <property type="entry name" value="FPG_cat"/>
</dbReference>
<comment type="catalytic activity">
    <reaction evidence="1">
        <text>Hydrolysis of DNA containing ring-opened 7-methylguanine residues, releasing 2,6-diamino-4-hydroxy-5-(N-methyl)formamidopyrimidine.</text>
        <dbReference type="EC" id="3.2.2.23"/>
    </reaction>
</comment>
<keyword evidence="8" id="KW-0479">Metal-binding</keyword>
<dbReference type="RefSeq" id="WP_145088677.1">
    <property type="nucleotide sequence ID" value="NZ_CP036274.1"/>
</dbReference>
<evidence type="ECO:0000256" key="20">
    <source>
        <dbReference type="PROSITE-ProRule" id="PRU00391"/>
    </source>
</evidence>
<dbReference type="SMART" id="SM01232">
    <property type="entry name" value="H2TH"/>
    <property type="match status" value="1"/>
</dbReference>
<dbReference type="GO" id="GO:0006284">
    <property type="term" value="P:base-excision repair"/>
    <property type="evidence" value="ECO:0007669"/>
    <property type="project" value="InterPro"/>
</dbReference>
<dbReference type="Pfam" id="PF01149">
    <property type="entry name" value="Fapy_DNA_glyco"/>
    <property type="match status" value="1"/>
</dbReference>
<dbReference type="GO" id="GO:0034039">
    <property type="term" value="F:8-oxo-7,8-dihydroguanine DNA N-glycosylase activity"/>
    <property type="evidence" value="ECO:0007669"/>
    <property type="project" value="TreeGrafter"/>
</dbReference>
<dbReference type="InterPro" id="IPR015886">
    <property type="entry name" value="H2TH_FPG"/>
</dbReference>
<keyword evidence="9" id="KW-0227">DNA damage</keyword>
<dbReference type="SMART" id="SM00898">
    <property type="entry name" value="Fapy_DNA_glyco"/>
    <property type="match status" value="1"/>
</dbReference>
<dbReference type="SUPFAM" id="SSF46946">
    <property type="entry name" value="S13-like H2TH domain"/>
    <property type="match status" value="1"/>
</dbReference>
<accession>A0A517YBW8</accession>
<evidence type="ECO:0000256" key="1">
    <source>
        <dbReference type="ARBA" id="ARBA00001668"/>
    </source>
</evidence>
<dbReference type="FunFam" id="1.10.8.50:FF:000003">
    <property type="entry name" value="Formamidopyrimidine-DNA glycosylase"/>
    <property type="match status" value="1"/>
</dbReference>
<dbReference type="GO" id="GO:0008270">
    <property type="term" value="F:zinc ion binding"/>
    <property type="evidence" value="ECO:0007669"/>
    <property type="project" value="UniProtKB-KW"/>
</dbReference>
<keyword evidence="13" id="KW-0238">DNA-binding</keyword>
<proteinExistence type="inferred from homology"/>
<dbReference type="OrthoDB" id="9800855at2"/>
<evidence type="ECO:0000256" key="16">
    <source>
        <dbReference type="ARBA" id="ARBA00023268"/>
    </source>
</evidence>
<keyword evidence="10 20" id="KW-0863">Zinc-finger</keyword>
<evidence type="ECO:0000313" key="24">
    <source>
        <dbReference type="Proteomes" id="UP000315017"/>
    </source>
</evidence>
<evidence type="ECO:0000256" key="13">
    <source>
        <dbReference type="ARBA" id="ARBA00023125"/>
    </source>
</evidence>
<comment type="subunit">
    <text evidence="4">Monomer.</text>
</comment>
<dbReference type="Proteomes" id="UP000315017">
    <property type="component" value="Chromosome"/>
</dbReference>
<dbReference type="InterPro" id="IPR035937">
    <property type="entry name" value="FPG_N"/>
</dbReference>
<name>A0A517YBW8_9BACT</name>
<dbReference type="Gene3D" id="3.20.190.10">
    <property type="entry name" value="MutM-like, N-terminal"/>
    <property type="match status" value="1"/>
</dbReference>
<evidence type="ECO:0000313" key="23">
    <source>
        <dbReference type="EMBL" id="QDU27669.1"/>
    </source>
</evidence>
<gene>
    <name evidence="23" type="primary">mutM</name>
    <name evidence="23" type="ORF">ETAA8_27580</name>
</gene>
<dbReference type="SUPFAM" id="SSF57716">
    <property type="entry name" value="Glucocorticoid receptor-like (DNA-binding domain)"/>
    <property type="match status" value="1"/>
</dbReference>
<dbReference type="Pfam" id="PF06827">
    <property type="entry name" value="zf-FPG_IleRS"/>
    <property type="match status" value="1"/>
</dbReference>
<protein>
    <recommendedName>
        <fullName evidence="7">Formamidopyrimidine-DNA glycosylase</fullName>
        <ecNumber evidence="5">3.2.2.23</ecNumber>
        <ecNumber evidence="6">4.2.99.18</ecNumber>
    </recommendedName>
    <alternativeName>
        <fullName evidence="18">DNA-(apurinic or apyrimidinic site) lyase MutM</fullName>
    </alternativeName>
</protein>
<dbReference type="InterPro" id="IPR000214">
    <property type="entry name" value="Znf_DNA_glyclase/AP_lyase"/>
</dbReference>
<evidence type="ECO:0000256" key="7">
    <source>
        <dbReference type="ARBA" id="ARBA00016240"/>
    </source>
</evidence>
<dbReference type="KEGG" id="aagg:ETAA8_27580"/>
<dbReference type="CDD" id="cd08966">
    <property type="entry name" value="EcFpg-like_N"/>
    <property type="match status" value="1"/>
</dbReference>
<evidence type="ECO:0000256" key="10">
    <source>
        <dbReference type="ARBA" id="ARBA00022771"/>
    </source>
</evidence>
<dbReference type="InterPro" id="IPR010663">
    <property type="entry name" value="Znf_FPG/IleRS"/>
</dbReference>
<organism evidence="23 24">
    <name type="scientific">Anatilimnocola aggregata</name>
    <dbReference type="NCBI Taxonomy" id="2528021"/>
    <lineage>
        <taxon>Bacteria</taxon>
        <taxon>Pseudomonadati</taxon>
        <taxon>Planctomycetota</taxon>
        <taxon>Planctomycetia</taxon>
        <taxon>Pirellulales</taxon>
        <taxon>Pirellulaceae</taxon>
        <taxon>Anatilimnocola</taxon>
    </lineage>
</organism>
<dbReference type="InterPro" id="IPR020629">
    <property type="entry name" value="FPG_Glyclase"/>
</dbReference>
<evidence type="ECO:0000256" key="14">
    <source>
        <dbReference type="ARBA" id="ARBA00023204"/>
    </source>
</evidence>